<proteinExistence type="predicted"/>
<feature type="chain" id="PRO_5041329012" evidence="2">
    <location>
        <begin position="22"/>
        <end position="268"/>
    </location>
</feature>
<feature type="region of interest" description="Disordered" evidence="1">
    <location>
        <begin position="161"/>
        <end position="211"/>
    </location>
</feature>
<evidence type="ECO:0000313" key="4">
    <source>
        <dbReference type="Proteomes" id="UP001175228"/>
    </source>
</evidence>
<gene>
    <name evidence="3" type="ORF">EDD18DRAFT_1116090</name>
</gene>
<feature type="signal peptide" evidence="2">
    <location>
        <begin position="1"/>
        <end position="21"/>
    </location>
</feature>
<dbReference type="AlphaFoldDB" id="A0AA39UAL7"/>
<protein>
    <submittedName>
        <fullName evidence="3">Uncharacterized protein</fullName>
    </submittedName>
</protein>
<keyword evidence="4" id="KW-1185">Reference proteome</keyword>
<keyword evidence="2" id="KW-0732">Signal</keyword>
<feature type="region of interest" description="Disordered" evidence="1">
    <location>
        <begin position="36"/>
        <end position="55"/>
    </location>
</feature>
<sequence>MLSWPLAIEFQLRLMLLFLVAERDLTIVPVQKTRPLPQERKTSVHPAKSPPPKSLFQSLHAESQSTQPTRHFAYKDDEVALELGETWVKALLEQCTRFRLGWTYFPEAWLATRVKLSLSWRSLENTQTGHVMNIRYTAVSHTGLHVKNIPTAFRFFEDIESDTGEDNSKPRPVAARRGSPNQPFVSKQPLMQQRRRRTSAAEVSAGERPPTQIMTGNVEISERAAFLPNEEGGPQTEGAVRGQTAVRVHDLRSPTPEQKSRRGLASGI</sequence>
<feature type="region of interest" description="Disordered" evidence="1">
    <location>
        <begin position="228"/>
        <end position="268"/>
    </location>
</feature>
<accession>A0AA39UAL7</accession>
<feature type="compositionally biased region" description="Polar residues" evidence="1">
    <location>
        <begin position="179"/>
        <end position="191"/>
    </location>
</feature>
<dbReference type="Proteomes" id="UP001175228">
    <property type="component" value="Unassembled WGS sequence"/>
</dbReference>
<reference evidence="3" key="1">
    <citation type="submission" date="2023-06" db="EMBL/GenBank/DDBJ databases">
        <authorList>
            <consortium name="Lawrence Berkeley National Laboratory"/>
            <person name="Ahrendt S."/>
            <person name="Sahu N."/>
            <person name="Indic B."/>
            <person name="Wong-Bajracharya J."/>
            <person name="Merenyi Z."/>
            <person name="Ke H.-M."/>
            <person name="Monk M."/>
            <person name="Kocsube S."/>
            <person name="Drula E."/>
            <person name="Lipzen A."/>
            <person name="Balint B."/>
            <person name="Henrissat B."/>
            <person name="Andreopoulos B."/>
            <person name="Martin F.M."/>
            <person name="Harder C.B."/>
            <person name="Rigling D."/>
            <person name="Ford K.L."/>
            <person name="Foster G.D."/>
            <person name="Pangilinan J."/>
            <person name="Papanicolaou A."/>
            <person name="Barry K."/>
            <person name="LaButti K."/>
            <person name="Viragh M."/>
            <person name="Koriabine M."/>
            <person name="Yan M."/>
            <person name="Riley R."/>
            <person name="Champramary S."/>
            <person name="Plett K.L."/>
            <person name="Tsai I.J."/>
            <person name="Slot J."/>
            <person name="Sipos G."/>
            <person name="Plett J."/>
            <person name="Nagy L.G."/>
            <person name="Grigoriev I.V."/>
        </authorList>
    </citation>
    <scope>NUCLEOTIDE SEQUENCE</scope>
    <source>
        <strain evidence="3">HWK02</strain>
    </source>
</reference>
<evidence type="ECO:0000313" key="3">
    <source>
        <dbReference type="EMBL" id="KAK0475349.1"/>
    </source>
</evidence>
<name>A0AA39UAL7_9AGAR</name>
<comment type="caution">
    <text evidence="3">The sequence shown here is derived from an EMBL/GenBank/DDBJ whole genome shotgun (WGS) entry which is preliminary data.</text>
</comment>
<dbReference type="EMBL" id="JAUEPU010000152">
    <property type="protein sequence ID" value="KAK0475349.1"/>
    <property type="molecule type" value="Genomic_DNA"/>
</dbReference>
<evidence type="ECO:0000256" key="2">
    <source>
        <dbReference type="SAM" id="SignalP"/>
    </source>
</evidence>
<organism evidence="3 4">
    <name type="scientific">Armillaria luteobubalina</name>
    <dbReference type="NCBI Taxonomy" id="153913"/>
    <lineage>
        <taxon>Eukaryota</taxon>
        <taxon>Fungi</taxon>
        <taxon>Dikarya</taxon>
        <taxon>Basidiomycota</taxon>
        <taxon>Agaricomycotina</taxon>
        <taxon>Agaricomycetes</taxon>
        <taxon>Agaricomycetidae</taxon>
        <taxon>Agaricales</taxon>
        <taxon>Marasmiineae</taxon>
        <taxon>Physalacriaceae</taxon>
        <taxon>Armillaria</taxon>
    </lineage>
</organism>
<evidence type="ECO:0000256" key="1">
    <source>
        <dbReference type="SAM" id="MobiDB-lite"/>
    </source>
</evidence>